<proteinExistence type="predicted"/>
<dbReference type="Proteomes" id="UP000029579">
    <property type="component" value="Unassembled WGS sequence"/>
</dbReference>
<evidence type="ECO:0000256" key="3">
    <source>
        <dbReference type="ARBA" id="ARBA00022692"/>
    </source>
</evidence>
<evidence type="ECO:0000256" key="1">
    <source>
        <dbReference type="ARBA" id="ARBA00004651"/>
    </source>
</evidence>
<evidence type="ECO:0000256" key="5">
    <source>
        <dbReference type="ARBA" id="ARBA00023136"/>
    </source>
</evidence>
<dbReference type="GO" id="GO:0005886">
    <property type="term" value="C:plasma membrane"/>
    <property type="evidence" value="ECO:0007669"/>
    <property type="project" value="UniProtKB-SubCell"/>
</dbReference>
<dbReference type="EMBL" id="JRMW01000037">
    <property type="protein sequence ID" value="KGF03638.1"/>
    <property type="molecule type" value="Genomic_DNA"/>
</dbReference>
<gene>
    <name evidence="7" type="ORF">HMPREF1630_06195</name>
</gene>
<keyword evidence="4 6" id="KW-1133">Transmembrane helix</keyword>
<dbReference type="OrthoDB" id="5499919at2"/>
<keyword evidence="3 6" id="KW-0812">Transmembrane</keyword>
<feature type="transmembrane region" description="Helical" evidence="6">
    <location>
        <begin position="250"/>
        <end position="269"/>
    </location>
</feature>
<comment type="subcellular location">
    <subcellularLocation>
        <location evidence="1">Cell membrane</location>
        <topology evidence="1">Multi-pass membrane protein</topology>
    </subcellularLocation>
</comment>
<feature type="transmembrane region" description="Helical" evidence="6">
    <location>
        <begin position="43"/>
        <end position="60"/>
    </location>
</feature>
<dbReference type="PANTHER" id="PTHR32196:SF15">
    <property type="entry name" value="SUGAR ABC TRANSPORTER PERMEASE PROTEIN"/>
    <property type="match status" value="1"/>
</dbReference>
<dbReference type="RefSeq" id="WP_037328033.1">
    <property type="nucleotide sequence ID" value="NZ_JRMW01000037.1"/>
</dbReference>
<evidence type="ECO:0000313" key="8">
    <source>
        <dbReference type="Proteomes" id="UP000029579"/>
    </source>
</evidence>
<keyword evidence="5 6" id="KW-0472">Membrane</keyword>
<dbReference type="eggNOG" id="COG1172">
    <property type="taxonomic scope" value="Bacteria"/>
</dbReference>
<protein>
    <submittedName>
        <fullName evidence="7">ABC transporter</fullName>
    </submittedName>
</protein>
<dbReference type="GO" id="GO:0022857">
    <property type="term" value="F:transmembrane transporter activity"/>
    <property type="evidence" value="ECO:0007669"/>
    <property type="project" value="InterPro"/>
</dbReference>
<feature type="transmembrane region" description="Helical" evidence="6">
    <location>
        <begin position="92"/>
        <end position="116"/>
    </location>
</feature>
<evidence type="ECO:0000256" key="2">
    <source>
        <dbReference type="ARBA" id="ARBA00022475"/>
    </source>
</evidence>
<dbReference type="AlphaFoldDB" id="A0A095X1B3"/>
<keyword evidence="2" id="KW-1003">Cell membrane</keyword>
<feature type="transmembrane region" description="Helical" evidence="6">
    <location>
        <begin position="308"/>
        <end position="330"/>
    </location>
</feature>
<comment type="caution">
    <text evidence="7">The sequence shown here is derived from an EMBL/GenBank/DDBJ whole genome shotgun (WGS) entry which is preliminary data.</text>
</comment>
<feature type="transmembrane region" description="Helical" evidence="6">
    <location>
        <begin position="199"/>
        <end position="222"/>
    </location>
</feature>
<evidence type="ECO:0000256" key="4">
    <source>
        <dbReference type="ARBA" id="ARBA00022989"/>
    </source>
</evidence>
<feature type="transmembrane region" description="Helical" evidence="6">
    <location>
        <begin position="128"/>
        <end position="147"/>
    </location>
</feature>
<accession>A0A095X1B3</accession>
<dbReference type="Pfam" id="PF02653">
    <property type="entry name" value="BPD_transp_2"/>
    <property type="match status" value="1"/>
</dbReference>
<reference evidence="7 8" key="1">
    <citation type="submission" date="2014-07" db="EMBL/GenBank/DDBJ databases">
        <authorList>
            <person name="McCorrison J."/>
            <person name="Sanka R."/>
            <person name="Torralba M."/>
            <person name="Gillis M."/>
            <person name="Haft D.H."/>
            <person name="Methe B."/>
            <person name="Sutton G."/>
            <person name="Nelson K.E."/>
        </authorList>
    </citation>
    <scope>NUCLEOTIDE SEQUENCE [LARGE SCALE GENOMIC DNA]</scope>
    <source>
        <strain evidence="7 8">S7-1-13</strain>
    </source>
</reference>
<evidence type="ECO:0000256" key="6">
    <source>
        <dbReference type="SAM" id="Phobius"/>
    </source>
</evidence>
<name>A0A095X1B3_9FIRM</name>
<sequence>MNKIKNFVAKVGIARFIIALFLLSLFIAAPAAGISVKSSLENVIARFGMFAILVLSLIPMIESGCGLNFGIPIGIVAGILGAVISLEFNITGFGGIFFAMVIGATIGVVFGFVYGLLLNKIIGDEMLISTYVGFSFTAFMCIAYVFLPFKNPVSVLSYGGTGLRQQIPVGDYWMKNIQNSTGGVNSVGLLSDFLSFDLFGVRIPIGMLLFFALAAILVWGLFRTKTGTAMSVVGSNYEYAKASGINIKKVRLEAIVLSTAIAAVGIVVYQQSYGFIQLYQAPASFTFQTVASILIGGATLNKAKISHVIIGTLLFQGVITLTPTVINGLLSIDVSEVMRLIITNGMIVYALTRRIDND</sequence>
<dbReference type="PANTHER" id="PTHR32196">
    <property type="entry name" value="ABC TRANSPORTER PERMEASE PROTEIN YPHD-RELATED-RELATED"/>
    <property type="match status" value="1"/>
</dbReference>
<dbReference type="InterPro" id="IPR001851">
    <property type="entry name" value="ABC_transp_permease"/>
</dbReference>
<organism evidence="7 8">
    <name type="scientific">Anaerococcus lactolyticus S7-1-13</name>
    <dbReference type="NCBI Taxonomy" id="1284686"/>
    <lineage>
        <taxon>Bacteria</taxon>
        <taxon>Bacillati</taxon>
        <taxon>Bacillota</taxon>
        <taxon>Tissierellia</taxon>
        <taxon>Tissierellales</taxon>
        <taxon>Peptoniphilaceae</taxon>
        <taxon>Anaerococcus</taxon>
    </lineage>
</organism>
<evidence type="ECO:0000313" key="7">
    <source>
        <dbReference type="EMBL" id="KGF03638.1"/>
    </source>
</evidence>
<feature type="transmembrane region" description="Helical" evidence="6">
    <location>
        <begin position="67"/>
        <end position="86"/>
    </location>
</feature>